<proteinExistence type="predicted"/>
<feature type="transmembrane region" description="Helical" evidence="1">
    <location>
        <begin position="51"/>
        <end position="71"/>
    </location>
</feature>
<organism evidence="2 3">
    <name type="scientific">Parelaphostrongylus tenuis</name>
    <name type="common">Meningeal worm</name>
    <dbReference type="NCBI Taxonomy" id="148309"/>
    <lineage>
        <taxon>Eukaryota</taxon>
        <taxon>Metazoa</taxon>
        <taxon>Ecdysozoa</taxon>
        <taxon>Nematoda</taxon>
        <taxon>Chromadorea</taxon>
        <taxon>Rhabditida</taxon>
        <taxon>Rhabditina</taxon>
        <taxon>Rhabditomorpha</taxon>
        <taxon>Strongyloidea</taxon>
        <taxon>Metastrongylidae</taxon>
        <taxon>Parelaphostrongylus</taxon>
    </lineage>
</organism>
<evidence type="ECO:0000313" key="3">
    <source>
        <dbReference type="Proteomes" id="UP001196413"/>
    </source>
</evidence>
<sequence length="139" mass="15789">MDYLRTISLSSVITLTTVLRYLELVLQIHSSVVAIVFIIVFSKIRSIHIDLIVVLESFMMSCLFASLVRIYPAIQVLLPPNAYWRPVVLKILRFITVYAVSGNLYPNQTDDLYIYMKRLRSAVAILNYSTHGIFDSGSG</sequence>
<protein>
    <submittedName>
        <fullName evidence="2">Uncharacterized protein</fullName>
    </submittedName>
</protein>
<evidence type="ECO:0000256" key="1">
    <source>
        <dbReference type="SAM" id="Phobius"/>
    </source>
</evidence>
<reference evidence="2" key="1">
    <citation type="submission" date="2021-06" db="EMBL/GenBank/DDBJ databases">
        <title>Parelaphostrongylus tenuis whole genome reference sequence.</title>
        <authorList>
            <person name="Garwood T.J."/>
            <person name="Larsen P.A."/>
            <person name="Fountain-Jones N.M."/>
            <person name="Garbe J.R."/>
            <person name="Macchietto M.G."/>
            <person name="Kania S.A."/>
            <person name="Gerhold R.W."/>
            <person name="Richards J.E."/>
            <person name="Wolf T.M."/>
        </authorList>
    </citation>
    <scope>NUCLEOTIDE SEQUENCE</scope>
    <source>
        <strain evidence="2">MNPRO001-30</strain>
        <tissue evidence="2">Meninges</tissue>
    </source>
</reference>
<feature type="transmembrane region" description="Helical" evidence="1">
    <location>
        <begin position="24"/>
        <end position="44"/>
    </location>
</feature>
<gene>
    <name evidence="2" type="ORF">KIN20_033926</name>
</gene>
<dbReference type="EMBL" id="JAHQIW010007057">
    <property type="protein sequence ID" value="KAJ1371891.1"/>
    <property type="molecule type" value="Genomic_DNA"/>
</dbReference>
<accession>A0AAD5R9H8</accession>
<dbReference type="AlphaFoldDB" id="A0AAD5R9H8"/>
<keyword evidence="3" id="KW-1185">Reference proteome</keyword>
<comment type="caution">
    <text evidence="2">The sequence shown here is derived from an EMBL/GenBank/DDBJ whole genome shotgun (WGS) entry which is preliminary data.</text>
</comment>
<evidence type="ECO:0000313" key="2">
    <source>
        <dbReference type="EMBL" id="KAJ1371891.1"/>
    </source>
</evidence>
<keyword evidence="1" id="KW-0812">Transmembrane</keyword>
<name>A0AAD5R9H8_PARTN</name>
<dbReference type="Proteomes" id="UP001196413">
    <property type="component" value="Unassembled WGS sequence"/>
</dbReference>
<feature type="transmembrane region" description="Helical" evidence="1">
    <location>
        <begin position="83"/>
        <end position="105"/>
    </location>
</feature>
<keyword evidence="1" id="KW-0472">Membrane</keyword>
<keyword evidence="1" id="KW-1133">Transmembrane helix</keyword>